<proteinExistence type="predicted"/>
<comment type="caution">
    <text evidence="3">The sequence shown here is derived from an EMBL/GenBank/DDBJ whole genome shotgun (WGS) entry which is preliminary data.</text>
</comment>
<evidence type="ECO:0000313" key="4">
    <source>
        <dbReference type="Proteomes" id="UP000435304"/>
    </source>
</evidence>
<dbReference type="Pfam" id="PF04545">
    <property type="entry name" value="Sigma70_r4"/>
    <property type="match status" value="1"/>
</dbReference>
<organism evidence="3 4">
    <name type="scientific">Auraticoccus cholistanensis</name>
    <dbReference type="NCBI Taxonomy" id="2656650"/>
    <lineage>
        <taxon>Bacteria</taxon>
        <taxon>Bacillati</taxon>
        <taxon>Actinomycetota</taxon>
        <taxon>Actinomycetes</taxon>
        <taxon>Propionibacteriales</taxon>
        <taxon>Propionibacteriaceae</taxon>
        <taxon>Auraticoccus</taxon>
    </lineage>
</organism>
<dbReference type="InterPro" id="IPR034768">
    <property type="entry name" value="4FE4S_WBL"/>
</dbReference>
<evidence type="ECO:0000313" key="3">
    <source>
        <dbReference type="EMBL" id="MVA74832.1"/>
    </source>
</evidence>
<dbReference type="PROSITE" id="PS51674">
    <property type="entry name" value="4FE4S_WBL"/>
    <property type="match status" value="1"/>
</dbReference>
<dbReference type="GO" id="GO:0006352">
    <property type="term" value="P:DNA-templated transcription initiation"/>
    <property type="evidence" value="ECO:0007669"/>
    <property type="project" value="InterPro"/>
</dbReference>
<accession>A0A6A9UT30</accession>
<dbReference type="GO" id="GO:0003700">
    <property type="term" value="F:DNA-binding transcription factor activity"/>
    <property type="evidence" value="ECO:0007669"/>
    <property type="project" value="InterPro"/>
</dbReference>
<dbReference type="Proteomes" id="UP000435304">
    <property type="component" value="Unassembled WGS sequence"/>
</dbReference>
<dbReference type="EMBL" id="WPCU01000003">
    <property type="protein sequence ID" value="MVA74832.1"/>
    <property type="molecule type" value="Genomic_DNA"/>
</dbReference>
<dbReference type="InterPro" id="IPR036388">
    <property type="entry name" value="WH-like_DNA-bd_sf"/>
</dbReference>
<feature type="domain" description="4Fe-4S Wbl-type" evidence="2">
    <location>
        <begin position="43"/>
        <end position="116"/>
    </location>
</feature>
<keyword evidence="4" id="KW-1185">Reference proteome</keyword>
<dbReference type="InterPro" id="IPR007630">
    <property type="entry name" value="RNA_pol_sigma70_r4"/>
</dbReference>
<dbReference type="Gene3D" id="1.10.10.10">
    <property type="entry name" value="Winged helix-like DNA-binding domain superfamily/Winged helix DNA-binding domain"/>
    <property type="match status" value="1"/>
</dbReference>
<feature type="region of interest" description="Disordered" evidence="1">
    <location>
        <begin position="1"/>
        <end position="29"/>
    </location>
</feature>
<evidence type="ECO:0000259" key="2">
    <source>
        <dbReference type="PROSITE" id="PS51674"/>
    </source>
</evidence>
<gene>
    <name evidence="3" type="ORF">GC722_02100</name>
</gene>
<name>A0A6A9UT30_9ACTN</name>
<dbReference type="AlphaFoldDB" id="A0A6A9UT30"/>
<evidence type="ECO:0000256" key="1">
    <source>
        <dbReference type="SAM" id="MobiDB-lite"/>
    </source>
</evidence>
<reference evidence="3 4" key="1">
    <citation type="submission" date="2019-12" db="EMBL/GenBank/DDBJ databases">
        <title>Auraticoccus cholistani sp. nov., an actinomycete isolated from soil of Cholistan desert.</title>
        <authorList>
            <person name="Cheema M.T."/>
        </authorList>
    </citation>
    <scope>NUCLEOTIDE SEQUENCE [LARGE SCALE GENOMIC DNA]</scope>
    <source>
        <strain evidence="3 4">F435</strain>
    </source>
</reference>
<dbReference type="Pfam" id="PF02467">
    <property type="entry name" value="Whib"/>
    <property type="match status" value="1"/>
</dbReference>
<sequence>MIRGTVEGTGNTGRDVRPSGNASERDPWGKYAMTSASARKRPSCVDFADLFQHPVMDEGLPAGAGPDERRQAAMMVRKAQNLCESCPLLKSCLYDAVVKHDVSGYVAQTTQRQRAEIRRRLGVTVTPEDFDTLAGVTSPNRQVDHEEVLRLRRANPDESLETLAHRLGCSLSTVKRHLRRARTEASTPRPAPARRPSPEQVAAVAQDVVSGTGRRPRVAA</sequence>
<feature type="region of interest" description="Disordered" evidence="1">
    <location>
        <begin position="178"/>
        <end position="220"/>
    </location>
</feature>
<protein>
    <submittedName>
        <fullName evidence="3">Transcription factor WhiB</fullName>
    </submittedName>
</protein>